<dbReference type="Proteomes" id="UP000607559">
    <property type="component" value="Unassembled WGS sequence"/>
</dbReference>
<gene>
    <name evidence="1" type="ORF">GCM10011511_07310</name>
</gene>
<sequence length="126" mass="14532">MSGFRLKLNRLKNIPYASSIQEHLPFEKTFEVEYFFEGRWSPLVVKPILVNTVVIFLVSFPEGEVESMALVYNKKDIWADIEKESTGLTEAVGLAIENYYSECYLPWTGNFGDGNSNPYWDDHLLN</sequence>
<keyword evidence="2" id="KW-1185">Reference proteome</keyword>
<evidence type="ECO:0000313" key="1">
    <source>
        <dbReference type="EMBL" id="GGA86782.1"/>
    </source>
</evidence>
<reference evidence="1" key="1">
    <citation type="journal article" date="2014" name="Int. J. Syst. Evol. Microbiol.">
        <title>Complete genome sequence of Corynebacterium casei LMG S-19264T (=DSM 44701T), isolated from a smear-ripened cheese.</title>
        <authorList>
            <consortium name="US DOE Joint Genome Institute (JGI-PGF)"/>
            <person name="Walter F."/>
            <person name="Albersmeier A."/>
            <person name="Kalinowski J."/>
            <person name="Ruckert C."/>
        </authorList>
    </citation>
    <scope>NUCLEOTIDE SEQUENCE</scope>
    <source>
        <strain evidence="1">CGMCC 1.15448</strain>
    </source>
</reference>
<name>A0A8J2U8M4_9BACT</name>
<dbReference type="AlphaFoldDB" id="A0A8J2U8M4"/>
<organism evidence="1 2">
    <name type="scientific">Puia dinghuensis</name>
    <dbReference type="NCBI Taxonomy" id="1792502"/>
    <lineage>
        <taxon>Bacteria</taxon>
        <taxon>Pseudomonadati</taxon>
        <taxon>Bacteroidota</taxon>
        <taxon>Chitinophagia</taxon>
        <taxon>Chitinophagales</taxon>
        <taxon>Chitinophagaceae</taxon>
        <taxon>Puia</taxon>
    </lineage>
</organism>
<proteinExistence type="predicted"/>
<dbReference type="RefSeq" id="WP_188928658.1">
    <property type="nucleotide sequence ID" value="NZ_BMJC01000001.1"/>
</dbReference>
<protein>
    <submittedName>
        <fullName evidence="1">Uncharacterized protein</fullName>
    </submittedName>
</protein>
<reference evidence="1" key="2">
    <citation type="submission" date="2020-09" db="EMBL/GenBank/DDBJ databases">
        <authorList>
            <person name="Sun Q."/>
            <person name="Zhou Y."/>
        </authorList>
    </citation>
    <scope>NUCLEOTIDE SEQUENCE</scope>
    <source>
        <strain evidence="1">CGMCC 1.15448</strain>
    </source>
</reference>
<evidence type="ECO:0000313" key="2">
    <source>
        <dbReference type="Proteomes" id="UP000607559"/>
    </source>
</evidence>
<comment type="caution">
    <text evidence="1">The sequence shown here is derived from an EMBL/GenBank/DDBJ whole genome shotgun (WGS) entry which is preliminary data.</text>
</comment>
<dbReference type="EMBL" id="BMJC01000001">
    <property type="protein sequence ID" value="GGA86782.1"/>
    <property type="molecule type" value="Genomic_DNA"/>
</dbReference>
<accession>A0A8J2U8M4</accession>